<dbReference type="InterPro" id="IPR001757">
    <property type="entry name" value="P_typ_ATPase"/>
</dbReference>
<evidence type="ECO:0000256" key="16">
    <source>
        <dbReference type="ARBA" id="ARBA00076813"/>
    </source>
</evidence>
<sequence length="977" mass="109751">TTIDMDKEERKTINQGQEDEMEIYGYNLCRWKLAVVSLGVVCTGGFLLLLLYWMPEWRVKATCIRAAIRDCEVVLLRTTVSPLNEITVKVPSVFKLLIKEVLNPFYIFQLFSVILWSTDEYYYYALAIVIMSIVSIVSSLYSIRKVSPIYYGFHNFSVCRVNEEIEEIFSTDLVPGDVMVIPLNGTVMPCDAVLINGTCIVNESMLTGESVPVTKTNLPNPSVDIKGMGDEFYSPEIHKRHTLFCGTTVIQTRFYTGELVKAVVVRTGFSTSKGQLVRSILYPKPTDFKLYRDAYLFLLCLVAVAGIGFIYTIINSILNKVEIGVIIIESLDIITITVPPALPAAMTAGIVYAQRRLKKIGIFCISPQRINICGQLNLVCFDKTGTLTEDGLDLWGIQRVENTRFLLPEENVCNEILVKSQFVACMATCHSLTKIEGVLSGDPLDLKMFEAIGWVSSIFYSTSNFKENNSKNYLIGIVRQFPFSSALQRMSVVARVLGDKKMDAYMKGAPEVIASLCKPETVPVDFEKVLEDYTKQGFRVIALAHRKLESKLTCSDLRDVIENNMDFMGLIVMQNKLKQETPAVLEDLHKANIRTVMVTGDNMLTAVSVARDCGMILPQDKVIIAEAIPIKLVHDSLEDLQVTRYHFAMNGKSFSVILEHFQDLAPKLMLHGTVFARMAPDQKTQLIEALQNVDYFVGMCGDGANDCGALKRAHGGISLSELEASVASPFTSKTPSISCVPNLIREGRAALMTSFCVFKFMALYSIIQYFSVTLLYSILSNLGDFQFLFIDLAIILVVVFTMSLNPAWKELVAQRPPSGLISGALLFSVLSQIIICIGFQSLGFFWVKQQPWYEVCACNTTGSLYWNSSHLYNETDLDTHNIQNYENTTVFFISSFQYLIVAIAFSKGKPFRQPCYKNCKFGIYLVNKYPGQRKKGKMLGDINIIMGKFMSLKAHYKRVCLYMCKCMHVCTQLTKWP</sequence>
<dbReference type="FunFam" id="3.40.1110.10:FF:000018">
    <property type="entry name" value="Cation-transporting ATPase"/>
    <property type="match status" value="1"/>
</dbReference>
<dbReference type="CDD" id="cd07542">
    <property type="entry name" value="P-type_ATPase_cation"/>
    <property type="match status" value="1"/>
</dbReference>
<dbReference type="GO" id="GO:0031901">
    <property type="term" value="C:early endosome membrane"/>
    <property type="evidence" value="ECO:0007669"/>
    <property type="project" value="UniProtKB-SubCell"/>
</dbReference>
<dbReference type="Proteomes" id="UP000291022">
    <property type="component" value="Unassembled WGS sequence"/>
</dbReference>
<dbReference type="InterPro" id="IPR059000">
    <property type="entry name" value="ATPase_P-type_domA"/>
</dbReference>
<keyword evidence="21" id="KW-1185">Reference proteome</keyword>
<dbReference type="AlphaFoldDB" id="A0A452RA73"/>
<dbReference type="SUPFAM" id="SSF56784">
    <property type="entry name" value="HAD-like"/>
    <property type="match status" value="1"/>
</dbReference>
<keyword evidence="7" id="KW-0067">ATP-binding</keyword>
<dbReference type="GO" id="GO:0055038">
    <property type="term" value="C:recycling endosome membrane"/>
    <property type="evidence" value="ECO:0007669"/>
    <property type="project" value="UniProtKB-SubCell"/>
</dbReference>
<feature type="domain" description="P-type ATPase A" evidence="18">
    <location>
        <begin position="161"/>
        <end position="280"/>
    </location>
</feature>
<proteinExistence type="inferred from homology"/>
<dbReference type="InterPro" id="IPR006544">
    <property type="entry name" value="P-type_TPase_V"/>
</dbReference>
<dbReference type="GO" id="GO:0015662">
    <property type="term" value="F:P-type ion transporter activity"/>
    <property type="evidence" value="ECO:0007669"/>
    <property type="project" value="InterPro"/>
</dbReference>
<feature type="transmembrane region" description="Helical" evidence="17">
    <location>
        <begin position="785"/>
        <end position="808"/>
    </location>
</feature>
<dbReference type="FunFam" id="3.40.50.1000:FF:000045">
    <property type="entry name" value="Cation-transporting ATPase"/>
    <property type="match status" value="1"/>
</dbReference>
<evidence type="ECO:0000259" key="19">
    <source>
        <dbReference type="Pfam" id="PF12409"/>
    </source>
</evidence>
<keyword evidence="5" id="KW-0479">Metal-binding</keyword>
<gene>
    <name evidence="20" type="primary">ATP13A3</name>
</gene>
<dbReference type="Ensembl" id="ENSUAMT00000017406.1">
    <property type="protein sequence ID" value="ENSUAMP00000015530.1"/>
    <property type="gene ID" value="ENSUAMG00000011019.1"/>
</dbReference>
<dbReference type="InterPro" id="IPR044492">
    <property type="entry name" value="P_typ_ATPase_HD_dom"/>
</dbReference>
<evidence type="ECO:0000256" key="3">
    <source>
        <dbReference type="ARBA" id="ARBA00006000"/>
    </source>
</evidence>
<comment type="catalytic activity">
    <reaction evidence="12">
        <text>putrescine(out) + ATP + H2O = putrescine(in) + ADP + phosphate + H(+)</text>
        <dbReference type="Rhea" id="RHEA:29995"/>
        <dbReference type="ChEBI" id="CHEBI:15377"/>
        <dbReference type="ChEBI" id="CHEBI:15378"/>
        <dbReference type="ChEBI" id="CHEBI:30616"/>
        <dbReference type="ChEBI" id="CHEBI:43474"/>
        <dbReference type="ChEBI" id="CHEBI:326268"/>
        <dbReference type="ChEBI" id="CHEBI:456216"/>
        <dbReference type="EC" id="7.6.2.16"/>
    </reaction>
    <physiologicalReaction direction="left-to-right" evidence="12">
        <dbReference type="Rhea" id="RHEA:29996"/>
    </physiologicalReaction>
</comment>
<dbReference type="SFLD" id="SFLDG00002">
    <property type="entry name" value="C1.7:_P-type_atpase_like"/>
    <property type="match status" value="1"/>
</dbReference>
<comment type="similarity">
    <text evidence="3">Belongs to the cation transport ATPase (P-type) (TC 3.A.3) family. Type V subfamily.</text>
</comment>
<evidence type="ECO:0000256" key="10">
    <source>
        <dbReference type="ARBA" id="ARBA00022989"/>
    </source>
</evidence>
<evidence type="ECO:0000256" key="8">
    <source>
        <dbReference type="ARBA" id="ARBA00022842"/>
    </source>
</evidence>
<evidence type="ECO:0000256" key="17">
    <source>
        <dbReference type="SAM" id="Phobius"/>
    </source>
</evidence>
<dbReference type="Gene3D" id="2.70.150.10">
    <property type="entry name" value="Calcium-transporting ATPase, cytoplasmic transduction domain A"/>
    <property type="match status" value="1"/>
</dbReference>
<dbReference type="SUPFAM" id="SSF81653">
    <property type="entry name" value="Calcium ATPase, transduction domain A"/>
    <property type="match status" value="1"/>
</dbReference>
<feature type="transmembrane region" description="Helical" evidence="17">
    <location>
        <begin position="820"/>
        <end position="847"/>
    </location>
</feature>
<dbReference type="FunFam" id="1.20.1110.10:FF:000023">
    <property type="entry name" value="Cation-transporting ATPase"/>
    <property type="match status" value="1"/>
</dbReference>
<comment type="function">
    <text evidence="13">ATP-driven pump involved in endocytosis-dependent polyamine transport. Uses ATP as an energy source to transfer polyamine precursor putrescine from the endosomal compartment to the cytosol.</text>
</comment>
<dbReference type="PRINTS" id="PR00121">
    <property type="entry name" value="NAKATPASE"/>
</dbReference>
<name>A0A452RA73_URSAM</name>
<reference evidence="21" key="1">
    <citation type="submission" date="2016-06" db="EMBL/GenBank/DDBJ databases">
        <title>De novo assembly and RNA-Seq shows season-dependent expression and editing in black bear kidneys.</title>
        <authorList>
            <person name="Korstanje R."/>
            <person name="Srivastava A."/>
            <person name="Sarsani V.K."/>
            <person name="Sheehan S.M."/>
            <person name="Seger R.L."/>
            <person name="Barter M.E."/>
            <person name="Lindqvist C."/>
            <person name="Brody L.C."/>
            <person name="Mullikin J.C."/>
        </authorList>
    </citation>
    <scope>NUCLEOTIDE SEQUENCE [LARGE SCALE GENOMIC DNA]</scope>
</reference>
<evidence type="ECO:0000256" key="12">
    <source>
        <dbReference type="ARBA" id="ARBA00051385"/>
    </source>
</evidence>
<dbReference type="InterPro" id="IPR047819">
    <property type="entry name" value="P5A-ATPase_N"/>
</dbReference>
<dbReference type="NCBIfam" id="TIGR01657">
    <property type="entry name" value="P-ATPase-V"/>
    <property type="match status" value="1"/>
</dbReference>
<keyword evidence="6" id="KW-0547">Nucleotide-binding</keyword>
<dbReference type="SUPFAM" id="SSF81665">
    <property type="entry name" value="Calcium ATPase, transmembrane domain M"/>
    <property type="match status" value="1"/>
</dbReference>
<keyword evidence="11 17" id="KW-0472">Membrane</keyword>
<dbReference type="GO" id="GO:0016887">
    <property type="term" value="F:ATP hydrolysis activity"/>
    <property type="evidence" value="ECO:0007669"/>
    <property type="project" value="InterPro"/>
</dbReference>
<dbReference type="InterPro" id="IPR023299">
    <property type="entry name" value="ATPase_P-typ_cyto_dom_N"/>
</dbReference>
<dbReference type="EC" id="7.6.2.16" evidence="14"/>
<reference evidence="20" key="2">
    <citation type="submission" date="2025-08" db="UniProtKB">
        <authorList>
            <consortium name="Ensembl"/>
        </authorList>
    </citation>
    <scope>IDENTIFICATION</scope>
</reference>
<keyword evidence="9" id="KW-1278">Translocase</keyword>
<dbReference type="GeneTree" id="ENSGT00940000155941"/>
<dbReference type="PROSITE" id="PS00154">
    <property type="entry name" value="ATPASE_E1_E2"/>
    <property type="match status" value="1"/>
</dbReference>
<dbReference type="PANTHER" id="PTHR45630">
    <property type="entry name" value="CATION-TRANSPORTING ATPASE-RELATED"/>
    <property type="match status" value="1"/>
</dbReference>
<dbReference type="GO" id="GO:0046872">
    <property type="term" value="F:metal ion binding"/>
    <property type="evidence" value="ECO:0007669"/>
    <property type="project" value="UniProtKB-KW"/>
</dbReference>
<dbReference type="PRINTS" id="PR00119">
    <property type="entry name" value="CATATPASE"/>
</dbReference>
<dbReference type="InterPro" id="IPR018303">
    <property type="entry name" value="ATPase_P-typ_P_site"/>
</dbReference>
<dbReference type="Pfam" id="PF12409">
    <property type="entry name" value="P5-ATPase"/>
    <property type="match status" value="1"/>
</dbReference>
<dbReference type="FunFam" id="2.70.150.10:FF:000017">
    <property type="entry name" value="Cation-transporting ATPase"/>
    <property type="match status" value="1"/>
</dbReference>
<protein>
    <recommendedName>
        <fullName evidence="15">Polyamine-transporting ATPase 13A3</fullName>
        <ecNumber evidence="14">7.6.2.16</ecNumber>
    </recommendedName>
    <alternativeName>
        <fullName evidence="16">Putrescine transporting ATPase</fullName>
    </alternativeName>
</protein>
<dbReference type="OMA" id="FSCFQYM"/>
<dbReference type="Gene3D" id="3.40.50.1000">
    <property type="entry name" value="HAD superfamily/HAD-like"/>
    <property type="match status" value="1"/>
</dbReference>
<evidence type="ECO:0000256" key="9">
    <source>
        <dbReference type="ARBA" id="ARBA00022967"/>
    </source>
</evidence>
<dbReference type="GO" id="GO:0015594">
    <property type="term" value="F:ABC-type putrescine transporter activity"/>
    <property type="evidence" value="ECO:0007669"/>
    <property type="project" value="UniProtKB-EC"/>
</dbReference>
<dbReference type="SUPFAM" id="SSF81660">
    <property type="entry name" value="Metal cation-transporting ATPase, ATP-binding domain N"/>
    <property type="match status" value="1"/>
</dbReference>
<evidence type="ECO:0000256" key="13">
    <source>
        <dbReference type="ARBA" id="ARBA00053935"/>
    </source>
</evidence>
<feature type="transmembrane region" description="Helical" evidence="17">
    <location>
        <begin position="334"/>
        <end position="353"/>
    </location>
</feature>
<evidence type="ECO:0000256" key="7">
    <source>
        <dbReference type="ARBA" id="ARBA00022840"/>
    </source>
</evidence>
<keyword evidence="8" id="KW-0460">Magnesium</keyword>
<dbReference type="PANTHER" id="PTHR45630:SF12">
    <property type="entry name" value="POLYAMINE-TRANSPORTING ATPASE 13A3"/>
    <property type="match status" value="1"/>
</dbReference>
<feature type="transmembrane region" description="Helical" evidence="17">
    <location>
        <begin position="294"/>
        <end position="314"/>
    </location>
</feature>
<feature type="domain" description="P5B-type ATPase N-terminal" evidence="19">
    <location>
        <begin position="17"/>
        <end position="89"/>
    </location>
</feature>
<dbReference type="Pfam" id="PF00122">
    <property type="entry name" value="E1-E2_ATPase"/>
    <property type="match status" value="1"/>
</dbReference>
<evidence type="ECO:0000256" key="6">
    <source>
        <dbReference type="ARBA" id="ARBA00022741"/>
    </source>
</evidence>
<dbReference type="SFLD" id="SFLDF00027">
    <property type="entry name" value="p-type_atpase"/>
    <property type="match status" value="1"/>
</dbReference>
<dbReference type="GO" id="GO:0005524">
    <property type="term" value="F:ATP binding"/>
    <property type="evidence" value="ECO:0007669"/>
    <property type="project" value="UniProtKB-KW"/>
</dbReference>
<comment type="subcellular location">
    <subcellularLocation>
        <location evidence="2">Early endosome membrane</location>
        <topology evidence="2">Multi-pass membrane protein</topology>
    </subcellularLocation>
    <subcellularLocation>
        <location evidence="1">Recycling endosome membrane</location>
        <topology evidence="1">Multi-pass membrane protein</topology>
    </subcellularLocation>
</comment>
<evidence type="ECO:0000256" key="14">
    <source>
        <dbReference type="ARBA" id="ARBA00066779"/>
    </source>
</evidence>
<evidence type="ECO:0000256" key="1">
    <source>
        <dbReference type="ARBA" id="ARBA00004195"/>
    </source>
</evidence>
<keyword evidence="4 17" id="KW-0812">Transmembrane</keyword>
<dbReference type="GO" id="GO:0006874">
    <property type="term" value="P:intracellular calcium ion homeostasis"/>
    <property type="evidence" value="ECO:0007669"/>
    <property type="project" value="TreeGrafter"/>
</dbReference>
<dbReference type="Gene3D" id="3.40.1110.10">
    <property type="entry name" value="Calcium-transporting ATPase, cytoplasmic domain N"/>
    <property type="match status" value="1"/>
</dbReference>
<dbReference type="FunFam" id="1.20.1110.10:FF:000026">
    <property type="entry name" value="Cation-transporting ATPase"/>
    <property type="match status" value="1"/>
</dbReference>
<evidence type="ECO:0000313" key="20">
    <source>
        <dbReference type="Ensembl" id="ENSUAMP00000015530.1"/>
    </source>
</evidence>
<dbReference type="InterPro" id="IPR036412">
    <property type="entry name" value="HAD-like_sf"/>
</dbReference>
<dbReference type="NCBIfam" id="TIGR01494">
    <property type="entry name" value="ATPase_P-type"/>
    <property type="match status" value="2"/>
</dbReference>
<evidence type="ECO:0000256" key="5">
    <source>
        <dbReference type="ARBA" id="ARBA00022723"/>
    </source>
</evidence>
<keyword evidence="10 17" id="KW-1133">Transmembrane helix</keyword>
<feature type="transmembrane region" description="Helical" evidence="17">
    <location>
        <begin position="888"/>
        <end position="905"/>
    </location>
</feature>
<dbReference type="InterPro" id="IPR023298">
    <property type="entry name" value="ATPase_P-typ_TM_dom_sf"/>
</dbReference>
<dbReference type="GO" id="GO:0031902">
    <property type="term" value="C:late endosome membrane"/>
    <property type="evidence" value="ECO:0007669"/>
    <property type="project" value="TreeGrafter"/>
</dbReference>
<evidence type="ECO:0000313" key="21">
    <source>
        <dbReference type="Proteomes" id="UP000291022"/>
    </source>
</evidence>
<dbReference type="InterPro" id="IPR008250">
    <property type="entry name" value="ATPase_P-typ_transduc_dom_A_sf"/>
</dbReference>
<dbReference type="Pfam" id="PF13246">
    <property type="entry name" value="Cation_ATPase"/>
    <property type="match status" value="1"/>
</dbReference>
<dbReference type="InterPro" id="IPR023214">
    <property type="entry name" value="HAD_sf"/>
</dbReference>
<evidence type="ECO:0000256" key="4">
    <source>
        <dbReference type="ARBA" id="ARBA00022692"/>
    </source>
</evidence>
<feature type="transmembrane region" description="Helical" evidence="17">
    <location>
        <begin position="122"/>
        <end position="143"/>
    </location>
</feature>
<evidence type="ECO:0000256" key="11">
    <source>
        <dbReference type="ARBA" id="ARBA00023136"/>
    </source>
</evidence>
<evidence type="ECO:0000256" key="2">
    <source>
        <dbReference type="ARBA" id="ARBA00004520"/>
    </source>
</evidence>
<feature type="transmembrane region" description="Helical" evidence="17">
    <location>
        <begin position="31"/>
        <end position="53"/>
    </location>
</feature>
<feature type="transmembrane region" description="Helical" evidence="17">
    <location>
        <begin position="755"/>
        <end position="779"/>
    </location>
</feature>
<evidence type="ECO:0000259" key="18">
    <source>
        <dbReference type="Pfam" id="PF00122"/>
    </source>
</evidence>
<organism evidence="20 21">
    <name type="scientific">Ursus americanus</name>
    <name type="common">American black bear</name>
    <name type="synonym">Euarctos americanus</name>
    <dbReference type="NCBI Taxonomy" id="9643"/>
    <lineage>
        <taxon>Eukaryota</taxon>
        <taxon>Metazoa</taxon>
        <taxon>Chordata</taxon>
        <taxon>Craniata</taxon>
        <taxon>Vertebrata</taxon>
        <taxon>Euteleostomi</taxon>
        <taxon>Mammalia</taxon>
        <taxon>Eutheria</taxon>
        <taxon>Laurasiatheria</taxon>
        <taxon>Carnivora</taxon>
        <taxon>Caniformia</taxon>
        <taxon>Ursidae</taxon>
        <taxon>Ursus</taxon>
    </lineage>
</organism>
<dbReference type="InterPro" id="IPR047821">
    <property type="entry name" value="P5B-type_ATPase"/>
</dbReference>
<reference evidence="20" key="3">
    <citation type="submission" date="2025-09" db="UniProtKB">
        <authorList>
            <consortium name="Ensembl"/>
        </authorList>
    </citation>
    <scope>IDENTIFICATION</scope>
</reference>
<accession>A0A452RA73</accession>
<dbReference type="GO" id="GO:0019829">
    <property type="term" value="F:ATPase-coupled monoatomic cation transmembrane transporter activity"/>
    <property type="evidence" value="ECO:0007669"/>
    <property type="project" value="InterPro"/>
</dbReference>
<dbReference type="SFLD" id="SFLDS00003">
    <property type="entry name" value="Haloacid_Dehalogenase"/>
    <property type="match status" value="1"/>
</dbReference>
<evidence type="ECO:0000256" key="15">
    <source>
        <dbReference type="ARBA" id="ARBA00074226"/>
    </source>
</evidence>